<dbReference type="InterPro" id="IPR029063">
    <property type="entry name" value="SAM-dependent_MTases_sf"/>
</dbReference>
<dbReference type="STRING" id="86049.A0A1C1CEN8"/>
<dbReference type="GO" id="GO:0016740">
    <property type="term" value="F:transferase activity"/>
    <property type="evidence" value="ECO:0007669"/>
    <property type="project" value="UniProtKB-KW"/>
</dbReference>
<protein>
    <recommendedName>
        <fullName evidence="7">Methyltransferase domain-containing protein</fullName>
    </recommendedName>
</protein>
<dbReference type="OrthoDB" id="2094832at2759"/>
<comment type="pathway">
    <text evidence="1">Secondary metabolite biosynthesis.</text>
</comment>
<evidence type="ECO:0000313" key="6">
    <source>
        <dbReference type="Proteomes" id="UP000094526"/>
    </source>
</evidence>
<dbReference type="PANTHER" id="PTHR35897">
    <property type="entry name" value="METHYLTRANSFERASE AUSD"/>
    <property type="match status" value="1"/>
</dbReference>
<dbReference type="AlphaFoldDB" id="A0A1C1CEN8"/>
<keyword evidence="3" id="KW-0949">S-adenosyl-L-methionine</keyword>
<name>A0A1C1CEN8_9EURO</name>
<dbReference type="eggNOG" id="ENOG502QXW1">
    <property type="taxonomic scope" value="Eukaryota"/>
</dbReference>
<evidence type="ECO:0000256" key="4">
    <source>
        <dbReference type="ARBA" id="ARBA00038314"/>
    </source>
</evidence>
<dbReference type="Proteomes" id="UP000094526">
    <property type="component" value="Unassembled WGS sequence"/>
</dbReference>
<reference evidence="6" key="1">
    <citation type="submission" date="2015-07" db="EMBL/GenBank/DDBJ databases">
        <authorList>
            <person name="Teixeira M.M."/>
            <person name="Souza R.C."/>
            <person name="Almeida L.G."/>
            <person name="Vicente V.A."/>
            <person name="de Hoog S."/>
            <person name="Bocca A.L."/>
            <person name="de Almeida S.R."/>
            <person name="Vasconcelos A.T."/>
            <person name="Felipe M.S."/>
        </authorList>
    </citation>
    <scope>NUCLEOTIDE SEQUENCE [LARGE SCALE GENOMIC DNA]</scope>
    <source>
        <strain evidence="6">KSF</strain>
    </source>
</reference>
<gene>
    <name evidence="5" type="ORF">CLCR_02545</name>
</gene>
<evidence type="ECO:0000256" key="1">
    <source>
        <dbReference type="ARBA" id="ARBA00005179"/>
    </source>
</evidence>
<dbReference type="InterPro" id="IPR051654">
    <property type="entry name" value="Meroterpenoid_MTases"/>
</dbReference>
<evidence type="ECO:0000256" key="2">
    <source>
        <dbReference type="ARBA" id="ARBA00022679"/>
    </source>
</evidence>
<evidence type="ECO:0008006" key="7">
    <source>
        <dbReference type="Google" id="ProtNLM"/>
    </source>
</evidence>
<dbReference type="PANTHER" id="PTHR35897:SF1">
    <property type="entry name" value="METHYLTRANSFERASE AUSD"/>
    <property type="match status" value="1"/>
</dbReference>
<proteinExistence type="inferred from homology"/>
<comment type="similarity">
    <text evidence="4">Belongs to the class I-like SAM-binding methyltransferase superfamily.</text>
</comment>
<evidence type="ECO:0000256" key="3">
    <source>
        <dbReference type="ARBA" id="ARBA00022691"/>
    </source>
</evidence>
<dbReference type="EMBL" id="LGRB01000014">
    <property type="protein sequence ID" value="OCT46984.1"/>
    <property type="molecule type" value="Genomic_DNA"/>
</dbReference>
<keyword evidence="6" id="KW-1185">Reference proteome</keyword>
<organism evidence="5 6">
    <name type="scientific">Cladophialophora carrionii</name>
    <dbReference type="NCBI Taxonomy" id="86049"/>
    <lineage>
        <taxon>Eukaryota</taxon>
        <taxon>Fungi</taxon>
        <taxon>Dikarya</taxon>
        <taxon>Ascomycota</taxon>
        <taxon>Pezizomycotina</taxon>
        <taxon>Eurotiomycetes</taxon>
        <taxon>Chaetothyriomycetidae</taxon>
        <taxon>Chaetothyriales</taxon>
        <taxon>Herpotrichiellaceae</taxon>
        <taxon>Cladophialophora</taxon>
    </lineage>
</organism>
<comment type="caution">
    <text evidence="5">The sequence shown here is derived from an EMBL/GenBank/DDBJ whole genome shotgun (WGS) entry which is preliminary data.</text>
</comment>
<dbReference type="SUPFAM" id="SSF53335">
    <property type="entry name" value="S-adenosyl-L-methionine-dependent methyltransferases"/>
    <property type="match status" value="1"/>
</dbReference>
<accession>A0A1C1CEN8</accession>
<sequence length="327" mass="37546">MADNQPAGNGAYQIQLFHPELKHLPSSISSLLSSYSGIPVEQQKEHITSVRNRAYKSYPYPCLGRWRFLDLDLANHPLYHSHILPMLKGETAAEVGGADRADWIFLDLGCCLGQDVRKLLFDGADPARIYGADLRPEFIDMGYELFKDEKTFPRTEHFIAPADVFDFSTDSELSKKCDGKVRVLHSTAVFHLFNWDEQVTMARRCLQLLTSKTGRALICGGQVGNLNAGEFARRRREGTRFRHNAESWKRLWEEVVQTDRSVRHIKALEVHSIMEERNTDRFRQDLEALQSQDGGINAQGSNTDQRQIGSIEEGFRWMKWWVWIDFA</sequence>
<dbReference type="Gene3D" id="3.40.50.150">
    <property type="entry name" value="Vaccinia Virus protein VP39"/>
    <property type="match status" value="1"/>
</dbReference>
<keyword evidence="2" id="KW-0808">Transferase</keyword>
<dbReference type="VEuPathDB" id="FungiDB:CLCR_02545"/>
<dbReference type="VEuPathDB" id="FungiDB:G647_02436"/>
<evidence type="ECO:0000313" key="5">
    <source>
        <dbReference type="EMBL" id="OCT46984.1"/>
    </source>
</evidence>